<keyword evidence="6" id="KW-1185">Reference proteome</keyword>
<dbReference type="GO" id="GO:0005524">
    <property type="term" value="F:ATP binding"/>
    <property type="evidence" value="ECO:0007669"/>
    <property type="project" value="UniProtKB-UniRule"/>
</dbReference>
<keyword evidence="2 4" id="KW-0378">Hydrolase</keyword>
<dbReference type="OrthoDB" id="52698at2157"/>
<dbReference type="PANTHER" id="PTHR43146:SF1">
    <property type="entry name" value="CANCER-RELATED NUCLEOSIDE-TRIPHOSPHATASE"/>
    <property type="match status" value="1"/>
</dbReference>
<dbReference type="Gene3D" id="3.40.50.300">
    <property type="entry name" value="P-loop containing nucleotide triphosphate hydrolases"/>
    <property type="match status" value="1"/>
</dbReference>
<dbReference type="InterPro" id="IPR027417">
    <property type="entry name" value="P-loop_NTPase"/>
</dbReference>
<dbReference type="GO" id="GO:0017111">
    <property type="term" value="F:ribonucleoside triphosphate phosphatase activity"/>
    <property type="evidence" value="ECO:0007669"/>
    <property type="project" value="UniProtKB-UniRule"/>
</dbReference>
<accession>A0A0V8RV63</accession>
<dbReference type="InterPro" id="IPR004948">
    <property type="entry name" value="Nuc-triphosphatase_THEP1"/>
</dbReference>
<name>A0A0V8RV63_PYROC</name>
<evidence type="ECO:0000256" key="2">
    <source>
        <dbReference type="ARBA" id="ARBA00022801"/>
    </source>
</evidence>
<dbReference type="HAMAP" id="MF_00796">
    <property type="entry name" value="NTPase_1"/>
    <property type="match status" value="1"/>
</dbReference>
<organism evidence="5 6">
    <name type="scientific">Pyrodictium occultum</name>
    <dbReference type="NCBI Taxonomy" id="2309"/>
    <lineage>
        <taxon>Archaea</taxon>
        <taxon>Thermoproteota</taxon>
        <taxon>Thermoprotei</taxon>
        <taxon>Desulfurococcales</taxon>
        <taxon>Pyrodictiaceae</taxon>
        <taxon>Pyrodictium</taxon>
    </lineage>
</organism>
<dbReference type="Proteomes" id="UP000053352">
    <property type="component" value="Unassembled WGS sequence"/>
</dbReference>
<reference evidence="5 6" key="1">
    <citation type="submission" date="2015-11" db="EMBL/GenBank/DDBJ databases">
        <title>Genome sequence of Pyrodictium occultum PL-19, a marine hyperthermophilic archaeon isolated from Volcano, Italy.</title>
        <authorList>
            <person name="Utturkar S."/>
            <person name="Huber H."/>
            <person name="Leptihn S."/>
            <person name="Brown S."/>
            <person name="Stetter K.O."/>
            <person name="Podar M."/>
        </authorList>
    </citation>
    <scope>NUCLEOTIDE SEQUENCE [LARGE SCALE GENOMIC DNA]</scope>
    <source>
        <strain evidence="5 6">PL-19</strain>
    </source>
</reference>
<comment type="function">
    <text evidence="4">Has nucleotide phosphatase activity towards ATP, GTP, CTP, TTP and UTP. May hydrolyze nucleoside diphosphates with lower efficiency.</text>
</comment>
<dbReference type="AlphaFoldDB" id="A0A0V8RV63"/>
<comment type="caution">
    <text evidence="5">The sequence shown here is derived from an EMBL/GenBank/DDBJ whole genome shotgun (WGS) entry which is preliminary data.</text>
</comment>
<evidence type="ECO:0000256" key="3">
    <source>
        <dbReference type="ARBA" id="ARBA00022840"/>
    </source>
</evidence>
<dbReference type="Pfam" id="PF03266">
    <property type="entry name" value="NTPase_1"/>
    <property type="match status" value="1"/>
</dbReference>
<dbReference type="PANTHER" id="PTHR43146">
    <property type="entry name" value="CANCER-RELATED NUCLEOSIDE-TRIPHOSPHATASE"/>
    <property type="match status" value="1"/>
</dbReference>
<dbReference type="STRING" id="2309.CF15_03890"/>
<proteinExistence type="inferred from homology"/>
<sequence>MYLYALVTGRPGVGKTTLVRRVAERLREEGYRLAGFYCPEVRRGGRRVGFRIMSLDGRHEAWLARVDGCSGPRVGRYNTCREAEEVASRAAEEASQADLVVIDEIGPMELKLPGIRGSILSILRSGKPGLFVVHERLSDREVLPQLQQRGRWFRVTLENRDSLVDEVYRFVKSIVHAVRASRGPAVN</sequence>
<evidence type="ECO:0000313" key="6">
    <source>
        <dbReference type="Proteomes" id="UP000053352"/>
    </source>
</evidence>
<gene>
    <name evidence="5" type="ORF">CF15_03890</name>
</gene>
<keyword evidence="1 4" id="KW-0547">Nucleotide-binding</keyword>
<protein>
    <recommendedName>
        <fullName evidence="4">Nucleoside-triphosphatase CF15_03890</fullName>
        <shortName evidence="4">NTPase</shortName>
        <ecNumber evidence="4">3.6.1.15</ecNumber>
    </recommendedName>
    <alternativeName>
        <fullName evidence="4">Nucleoside triphosphate phosphohydrolase</fullName>
    </alternativeName>
</protein>
<dbReference type="SUPFAM" id="SSF52540">
    <property type="entry name" value="P-loop containing nucleoside triphosphate hydrolases"/>
    <property type="match status" value="1"/>
</dbReference>
<feature type="binding site" evidence="4">
    <location>
        <begin position="9"/>
        <end position="16"/>
    </location>
    <ligand>
        <name>ATP</name>
        <dbReference type="ChEBI" id="CHEBI:30616"/>
    </ligand>
</feature>
<comment type="catalytic activity">
    <reaction evidence="4">
        <text>a ribonucleoside 5'-triphosphate + H2O = a ribonucleoside 5'-diphosphate + phosphate + H(+)</text>
        <dbReference type="Rhea" id="RHEA:23680"/>
        <dbReference type="ChEBI" id="CHEBI:15377"/>
        <dbReference type="ChEBI" id="CHEBI:15378"/>
        <dbReference type="ChEBI" id="CHEBI:43474"/>
        <dbReference type="ChEBI" id="CHEBI:57930"/>
        <dbReference type="ChEBI" id="CHEBI:61557"/>
        <dbReference type="EC" id="3.6.1.15"/>
    </reaction>
</comment>
<comment type="similarity">
    <text evidence="4">Belongs to the THEP1 NTPase family.</text>
</comment>
<dbReference type="EC" id="3.6.1.15" evidence="4"/>
<dbReference type="EMBL" id="LNTB01000001">
    <property type="protein sequence ID" value="KSW11942.1"/>
    <property type="molecule type" value="Genomic_DNA"/>
</dbReference>
<keyword evidence="3 4" id="KW-0067">ATP-binding</keyword>
<dbReference type="CDD" id="cd19482">
    <property type="entry name" value="RecA-like_Thep1"/>
    <property type="match status" value="1"/>
</dbReference>
<evidence type="ECO:0000256" key="4">
    <source>
        <dbReference type="HAMAP-Rule" id="MF_00796"/>
    </source>
</evidence>
<feature type="binding site" evidence="4">
    <location>
        <begin position="99"/>
        <end position="106"/>
    </location>
    <ligand>
        <name>ATP</name>
        <dbReference type="ChEBI" id="CHEBI:30616"/>
    </ligand>
</feature>
<evidence type="ECO:0000313" key="5">
    <source>
        <dbReference type="EMBL" id="KSW11942.1"/>
    </source>
</evidence>
<evidence type="ECO:0000256" key="1">
    <source>
        <dbReference type="ARBA" id="ARBA00022741"/>
    </source>
</evidence>
<dbReference type="NCBIfam" id="NF010248">
    <property type="entry name" value="PRK13695.1"/>
    <property type="match status" value="1"/>
</dbReference>
<dbReference type="RefSeq" id="WP_058370622.1">
    <property type="nucleotide sequence ID" value="NZ_LNTB01000001.1"/>
</dbReference>